<dbReference type="EMBL" id="KV442034">
    <property type="protein sequence ID" value="OAQ30574.1"/>
    <property type="molecule type" value="Genomic_DNA"/>
</dbReference>
<evidence type="ECO:0000313" key="2">
    <source>
        <dbReference type="Proteomes" id="UP000078512"/>
    </source>
</evidence>
<dbReference type="OrthoDB" id="2432559at2759"/>
<proteinExistence type="predicted"/>
<protein>
    <submittedName>
        <fullName evidence="1">Uncharacterized protein</fullName>
    </submittedName>
</protein>
<gene>
    <name evidence="1" type="ORF">K457DRAFT_435483</name>
</gene>
<sequence>MFILININPSCPCLTSSFAKGSYAGRLVEIMHNRRSEYSIWANATIRERTCSSFSIFASPSCVLKNIIYLLSFHLLFCIDKLLGSTEPVAVIEVMSISRNMRLQWAKCKVVFRNKTKPLFGLTSIRTQSVIDDCESSNNSSRIKSMSLGDTEASGLRSDWTATWSGRSGSLYDELLNVNNRSASFSRSGSGDSEGVPIKDKDSGKEWRVLHELQSRGSGQVRSPGTLLYLSKNIQCSEGDDISNELGQELSLCTTPAARSGLLSHASDMLAEASRFKGLSGSGDAPLAKSRDYQDVEIDVIKNNATREVEVVKALDRTVSVISSIDGGSSDSGELPALVPLNPLRNTGNQQKETTISLQMTTEPGPTFDIIFSNLFNHSNLKVADRVEIHEPCRPVALFGSDPTDCIWIVERYVVWWQKISL</sequence>
<accession>A0A197K284</accession>
<dbReference type="AlphaFoldDB" id="A0A197K284"/>
<dbReference type="Proteomes" id="UP000078512">
    <property type="component" value="Unassembled WGS sequence"/>
</dbReference>
<organism evidence="1 2">
    <name type="scientific">Linnemannia elongata AG-77</name>
    <dbReference type="NCBI Taxonomy" id="1314771"/>
    <lineage>
        <taxon>Eukaryota</taxon>
        <taxon>Fungi</taxon>
        <taxon>Fungi incertae sedis</taxon>
        <taxon>Mucoromycota</taxon>
        <taxon>Mortierellomycotina</taxon>
        <taxon>Mortierellomycetes</taxon>
        <taxon>Mortierellales</taxon>
        <taxon>Mortierellaceae</taxon>
        <taxon>Linnemannia</taxon>
    </lineage>
</organism>
<reference evidence="1 2" key="1">
    <citation type="submission" date="2016-05" db="EMBL/GenBank/DDBJ databases">
        <title>Genome sequencing reveals origins of a unique bacterial endosymbiosis in the earliest lineages of terrestrial Fungi.</title>
        <authorList>
            <consortium name="DOE Joint Genome Institute"/>
            <person name="Uehling J."/>
            <person name="Gryganskyi A."/>
            <person name="Hameed K."/>
            <person name="Tschaplinski T."/>
            <person name="Misztal P."/>
            <person name="Wu S."/>
            <person name="Desiro A."/>
            <person name="Vande Pol N."/>
            <person name="Du Z.-Y."/>
            <person name="Zienkiewicz A."/>
            <person name="Zienkiewicz K."/>
            <person name="Morin E."/>
            <person name="Tisserant E."/>
            <person name="Splivallo R."/>
            <person name="Hainaut M."/>
            <person name="Henrissat B."/>
            <person name="Ohm R."/>
            <person name="Kuo A."/>
            <person name="Yan J."/>
            <person name="Lipzen A."/>
            <person name="Nolan M."/>
            <person name="Labutti K."/>
            <person name="Barry K."/>
            <person name="Goldstein A."/>
            <person name="Labbe J."/>
            <person name="Schadt C."/>
            <person name="Tuskan G."/>
            <person name="Grigoriev I."/>
            <person name="Martin F."/>
            <person name="Vilgalys R."/>
            <person name="Bonito G."/>
        </authorList>
    </citation>
    <scope>NUCLEOTIDE SEQUENCE [LARGE SCALE GENOMIC DNA]</scope>
    <source>
        <strain evidence="1 2">AG-77</strain>
    </source>
</reference>
<name>A0A197K284_9FUNG</name>
<keyword evidence="2" id="KW-1185">Reference proteome</keyword>
<evidence type="ECO:0000313" key="1">
    <source>
        <dbReference type="EMBL" id="OAQ30574.1"/>
    </source>
</evidence>